<sequence length="211" mass="23232">MNKKKTNYTNKKGEKKYIILKVTSGVILLVALLTVMVPQLSKNKQDTNKDKTVYSENTDTSKATQDEIDSQSTDTIDNETESTSIASIDNKDSLVIPIASVTDQVSFNPYNKLNNTMEVIAVKASDGTIRTAFNTCQVCNGSGRGYYKEENGVLTCQNCGNQFSVDDIGMIRGGCNPVPISDDEKKVTDTSIIISKATLKQYEGIFDNWKN</sequence>
<keyword evidence="5" id="KW-1185">Reference proteome</keyword>
<feature type="compositionally biased region" description="Basic and acidic residues" evidence="1">
    <location>
        <begin position="44"/>
        <end position="53"/>
    </location>
</feature>
<evidence type="ECO:0000259" key="3">
    <source>
        <dbReference type="Pfam" id="PF10080"/>
    </source>
</evidence>
<keyword evidence="2" id="KW-0472">Membrane</keyword>
<feature type="compositionally biased region" description="Polar residues" evidence="1">
    <location>
        <begin position="54"/>
        <end position="63"/>
    </location>
</feature>
<dbReference type="InterPro" id="IPR018758">
    <property type="entry name" value="FtrD-like"/>
</dbReference>
<keyword evidence="2" id="KW-1133">Transmembrane helix</keyword>
<feature type="domain" description="Membrane iron-sulfur containing protein FtrD-like" evidence="3">
    <location>
        <begin position="104"/>
        <end position="206"/>
    </location>
</feature>
<protein>
    <recommendedName>
        <fullName evidence="3">Membrane iron-sulfur containing protein FtrD-like domain-containing protein</fullName>
    </recommendedName>
</protein>
<gene>
    <name evidence="4" type="ORF">bsdtb5_32460</name>
</gene>
<evidence type="ECO:0000256" key="2">
    <source>
        <dbReference type="SAM" id="Phobius"/>
    </source>
</evidence>
<feature type="compositionally biased region" description="Polar residues" evidence="1">
    <location>
        <begin position="70"/>
        <end position="83"/>
    </location>
</feature>
<dbReference type="Proteomes" id="UP000595897">
    <property type="component" value="Chromosome"/>
</dbReference>
<dbReference type="Pfam" id="PF10080">
    <property type="entry name" value="FtrD-like"/>
    <property type="match status" value="1"/>
</dbReference>
<name>A0A7R7ENQ0_9FIRM</name>
<proteinExistence type="predicted"/>
<dbReference type="KEGG" id="ahb:bsdtb5_32460"/>
<organism evidence="4 5">
    <name type="scientific">Anaeromicropila herbilytica</name>
    <dbReference type="NCBI Taxonomy" id="2785025"/>
    <lineage>
        <taxon>Bacteria</taxon>
        <taxon>Bacillati</taxon>
        <taxon>Bacillota</taxon>
        <taxon>Clostridia</taxon>
        <taxon>Lachnospirales</taxon>
        <taxon>Lachnospiraceae</taxon>
        <taxon>Anaeromicropila</taxon>
    </lineage>
</organism>
<feature type="region of interest" description="Disordered" evidence="1">
    <location>
        <begin position="44"/>
        <end position="83"/>
    </location>
</feature>
<dbReference type="RefSeq" id="WP_271713038.1">
    <property type="nucleotide sequence ID" value="NZ_AP024169.1"/>
</dbReference>
<evidence type="ECO:0000256" key="1">
    <source>
        <dbReference type="SAM" id="MobiDB-lite"/>
    </source>
</evidence>
<feature type="transmembrane region" description="Helical" evidence="2">
    <location>
        <begin position="20"/>
        <end position="40"/>
    </location>
</feature>
<dbReference type="EMBL" id="AP024169">
    <property type="protein sequence ID" value="BCN31951.1"/>
    <property type="molecule type" value="Genomic_DNA"/>
</dbReference>
<reference evidence="4 5" key="1">
    <citation type="submission" date="2020-11" db="EMBL/GenBank/DDBJ databases">
        <title>Draft genome sequencing of a Lachnospiraceae strain isolated from anoxic soil subjected to BSD treatment.</title>
        <authorList>
            <person name="Uek A."/>
            <person name="Tonouchi A."/>
        </authorList>
    </citation>
    <scope>NUCLEOTIDE SEQUENCE [LARGE SCALE GENOMIC DNA]</scope>
    <source>
        <strain evidence="4 5">TB5</strain>
    </source>
</reference>
<evidence type="ECO:0000313" key="5">
    <source>
        <dbReference type="Proteomes" id="UP000595897"/>
    </source>
</evidence>
<accession>A0A7R7ENQ0</accession>
<dbReference type="AlphaFoldDB" id="A0A7R7ENQ0"/>
<keyword evidence="2" id="KW-0812">Transmembrane</keyword>
<evidence type="ECO:0000313" key="4">
    <source>
        <dbReference type="EMBL" id="BCN31951.1"/>
    </source>
</evidence>